<gene>
    <name evidence="2" type="ORF">OG563_44075</name>
</gene>
<reference evidence="2" key="1">
    <citation type="submission" date="2022-10" db="EMBL/GenBank/DDBJ databases">
        <title>The complete genomes of actinobacterial strains from the NBC collection.</title>
        <authorList>
            <person name="Joergensen T.S."/>
            <person name="Alvarez Arevalo M."/>
            <person name="Sterndorff E.B."/>
            <person name="Faurdal D."/>
            <person name="Vuksanovic O."/>
            <person name="Mourched A.-S."/>
            <person name="Charusanti P."/>
            <person name="Shaw S."/>
            <person name="Blin K."/>
            <person name="Weber T."/>
        </authorList>
    </citation>
    <scope>NUCLEOTIDE SEQUENCE</scope>
    <source>
        <strain evidence="2">NBC_01482</strain>
    </source>
</reference>
<proteinExistence type="predicted"/>
<dbReference type="CDD" id="cd00093">
    <property type="entry name" value="HTH_XRE"/>
    <property type="match status" value="1"/>
</dbReference>
<feature type="domain" description="HTH cro/C1-type" evidence="1">
    <location>
        <begin position="17"/>
        <end position="72"/>
    </location>
</feature>
<name>A0ABZ1YSI0_9NOCA</name>
<evidence type="ECO:0000313" key="3">
    <source>
        <dbReference type="Proteomes" id="UP001432062"/>
    </source>
</evidence>
<dbReference type="Proteomes" id="UP001432062">
    <property type="component" value="Chromosome"/>
</dbReference>
<dbReference type="InterPro" id="IPR001387">
    <property type="entry name" value="Cro/C1-type_HTH"/>
</dbReference>
<dbReference type="Gene3D" id="1.10.260.40">
    <property type="entry name" value="lambda repressor-like DNA-binding domains"/>
    <property type="match status" value="1"/>
</dbReference>
<dbReference type="SMART" id="SM00530">
    <property type="entry name" value="HTH_XRE"/>
    <property type="match status" value="1"/>
</dbReference>
<dbReference type="InterPro" id="IPR010982">
    <property type="entry name" value="Lambda_DNA-bd_dom_sf"/>
</dbReference>
<dbReference type="Pfam" id="PF13560">
    <property type="entry name" value="HTH_31"/>
    <property type="match status" value="1"/>
</dbReference>
<organism evidence="2 3">
    <name type="scientific">Nocardia vinacea</name>
    <dbReference type="NCBI Taxonomy" id="96468"/>
    <lineage>
        <taxon>Bacteria</taxon>
        <taxon>Bacillati</taxon>
        <taxon>Actinomycetota</taxon>
        <taxon>Actinomycetes</taxon>
        <taxon>Mycobacteriales</taxon>
        <taxon>Nocardiaceae</taxon>
        <taxon>Nocardia</taxon>
    </lineage>
</organism>
<dbReference type="Pfam" id="PF19054">
    <property type="entry name" value="DUF5753"/>
    <property type="match status" value="1"/>
</dbReference>
<protein>
    <submittedName>
        <fullName evidence="2">Helix-turn-helix domain-containing protein</fullName>
    </submittedName>
</protein>
<keyword evidence="3" id="KW-1185">Reference proteome</keyword>
<dbReference type="InterPro" id="IPR043917">
    <property type="entry name" value="DUF5753"/>
</dbReference>
<evidence type="ECO:0000259" key="1">
    <source>
        <dbReference type="PROSITE" id="PS50943"/>
    </source>
</evidence>
<evidence type="ECO:0000313" key="2">
    <source>
        <dbReference type="EMBL" id="WUV45978.1"/>
    </source>
</evidence>
<dbReference type="SUPFAM" id="SSF47413">
    <property type="entry name" value="lambda repressor-like DNA-binding domains"/>
    <property type="match status" value="1"/>
</dbReference>
<accession>A0ABZ1YSI0</accession>
<dbReference type="EMBL" id="CP109441">
    <property type="protein sequence ID" value="WUV45978.1"/>
    <property type="molecule type" value="Genomic_DNA"/>
</dbReference>
<dbReference type="PROSITE" id="PS50943">
    <property type="entry name" value="HTH_CROC1"/>
    <property type="match status" value="1"/>
</dbReference>
<sequence>MSVTGSTLARRALGRELRRLRTVKGMYQAEAARLAETSPQSIGRIEEGRSTRITSFQVNALCDAYAATEDERRILLGLVQEVRAARERGGGWWRSYADQITGDFDHYLALEEAASRLTAWKLAVLPGLLQTPDYRRAIAWIESPDLPSELIEKRIEWAIRRQRRLEDPGFAVGILLSEAVLREEMGGPAVMSEQLRHLAEVGSLPNVSIRVVPFNARNHLGVLVGSCSLMEFPPLPQSKLTEPPIVYVEEYRGDLYLEREADVEPYRTALAEIGRVALDESKSRRKILAVVKEHRA</sequence>
<dbReference type="RefSeq" id="WP_329409490.1">
    <property type="nucleotide sequence ID" value="NZ_CP109441.1"/>
</dbReference>